<gene>
    <name evidence="1" type="ORF">HDA39_006218</name>
</gene>
<dbReference type="AlphaFoldDB" id="A0A7W9JCK5"/>
<dbReference type="Pfam" id="PF06999">
    <property type="entry name" value="Suc_Fer-like"/>
    <property type="match status" value="1"/>
</dbReference>
<name>A0A7W9JCK5_9ACTN</name>
<dbReference type="InterPro" id="IPR036249">
    <property type="entry name" value="Thioredoxin-like_sf"/>
</dbReference>
<dbReference type="EMBL" id="JACHMY010000001">
    <property type="protein sequence ID" value="MBB5839484.1"/>
    <property type="molecule type" value="Genomic_DNA"/>
</dbReference>
<dbReference type="Proteomes" id="UP000549971">
    <property type="component" value="Unassembled WGS sequence"/>
</dbReference>
<organism evidence="1 2">
    <name type="scientific">Kribbella italica</name>
    <dbReference type="NCBI Taxonomy" id="1540520"/>
    <lineage>
        <taxon>Bacteria</taxon>
        <taxon>Bacillati</taxon>
        <taxon>Actinomycetota</taxon>
        <taxon>Actinomycetes</taxon>
        <taxon>Propionibacteriales</taxon>
        <taxon>Kribbellaceae</taxon>
        <taxon>Kribbella</taxon>
    </lineage>
</organism>
<proteinExistence type="predicted"/>
<sequence>MLSGADPGTLTTDPIYLVCTHGRHDACCAVRGRPAAAALTAAYPDRTWECSHIGGDRFAANLVFLPHSLFYGHVPTDQAVALAQSYNEGTITPTYYRGSGAHPPPVQAAQHFARTADPSLSINALHPKSITQPPPNHWSITLSTPDSSRIITVEVRADMITVDGQMTCAAQPPGQVRQFTLVAPISTQPAGP</sequence>
<evidence type="ECO:0000313" key="1">
    <source>
        <dbReference type="EMBL" id="MBB5839484.1"/>
    </source>
</evidence>
<comment type="caution">
    <text evidence="1">The sequence shown here is derived from an EMBL/GenBank/DDBJ whole genome shotgun (WGS) entry which is preliminary data.</text>
</comment>
<keyword evidence="2" id="KW-1185">Reference proteome</keyword>
<dbReference type="CDD" id="cd03062">
    <property type="entry name" value="TRX_Fd_Sucrase"/>
    <property type="match status" value="1"/>
</dbReference>
<accession>A0A7W9JCK5</accession>
<reference evidence="1 2" key="1">
    <citation type="submission" date="2020-08" db="EMBL/GenBank/DDBJ databases">
        <title>Sequencing the genomes of 1000 actinobacteria strains.</title>
        <authorList>
            <person name="Klenk H.-P."/>
        </authorList>
    </citation>
    <scope>NUCLEOTIDE SEQUENCE [LARGE SCALE GENOMIC DNA]</scope>
    <source>
        <strain evidence="1 2">DSM 28967</strain>
    </source>
</reference>
<dbReference type="InterPro" id="IPR009737">
    <property type="entry name" value="Aim32/Apd1-like"/>
</dbReference>
<evidence type="ECO:0008006" key="3">
    <source>
        <dbReference type="Google" id="ProtNLM"/>
    </source>
</evidence>
<protein>
    <recommendedName>
        <fullName evidence="3">Sucrase ferredoxin</fullName>
    </recommendedName>
</protein>
<dbReference type="SUPFAM" id="SSF52833">
    <property type="entry name" value="Thioredoxin-like"/>
    <property type="match status" value="1"/>
</dbReference>
<evidence type="ECO:0000313" key="2">
    <source>
        <dbReference type="Proteomes" id="UP000549971"/>
    </source>
</evidence>